<dbReference type="AlphaFoldDB" id="A0A418R8V7"/>
<evidence type="ECO:0008006" key="4">
    <source>
        <dbReference type="Google" id="ProtNLM"/>
    </source>
</evidence>
<protein>
    <recommendedName>
        <fullName evidence="4">Lipoprotein</fullName>
    </recommendedName>
</protein>
<feature type="signal peptide" evidence="1">
    <location>
        <begin position="1"/>
        <end position="22"/>
    </location>
</feature>
<evidence type="ECO:0000256" key="1">
    <source>
        <dbReference type="SAM" id="SignalP"/>
    </source>
</evidence>
<evidence type="ECO:0000313" key="2">
    <source>
        <dbReference type="EMBL" id="RIY13819.1"/>
    </source>
</evidence>
<dbReference type="EMBL" id="QYCN01000002">
    <property type="protein sequence ID" value="RIY13819.1"/>
    <property type="molecule type" value="Genomic_DNA"/>
</dbReference>
<proteinExistence type="predicted"/>
<feature type="chain" id="PRO_5019166938" description="Lipoprotein" evidence="1">
    <location>
        <begin position="23"/>
        <end position="243"/>
    </location>
</feature>
<keyword evidence="1" id="KW-0732">Signal</keyword>
<keyword evidence="3" id="KW-1185">Reference proteome</keyword>
<reference evidence="2 3" key="2">
    <citation type="submission" date="2019-01" db="EMBL/GenBank/DDBJ databases">
        <title>Hymenobacter humicola sp. nov., isolated from soils in Antarctica.</title>
        <authorList>
            <person name="Sedlacek I."/>
            <person name="Holochova P."/>
            <person name="Kralova S."/>
            <person name="Pantucek R."/>
            <person name="Stankova E."/>
            <person name="Vrbovska V."/>
            <person name="Kristofova L."/>
            <person name="Svec P."/>
            <person name="Busse H.-J."/>
        </authorList>
    </citation>
    <scope>NUCLEOTIDE SEQUENCE [LARGE SCALE GENOMIC DNA]</scope>
    <source>
        <strain evidence="2 3">CCM 8852</strain>
    </source>
</reference>
<dbReference type="Proteomes" id="UP000284250">
    <property type="component" value="Unassembled WGS sequence"/>
</dbReference>
<name>A0A418R8V7_9BACT</name>
<organism evidence="2 3">
    <name type="scientific">Hymenobacter rubripertinctus</name>
    <dbReference type="NCBI Taxonomy" id="2029981"/>
    <lineage>
        <taxon>Bacteria</taxon>
        <taxon>Pseudomonadati</taxon>
        <taxon>Bacteroidota</taxon>
        <taxon>Cytophagia</taxon>
        <taxon>Cytophagales</taxon>
        <taxon>Hymenobacteraceae</taxon>
        <taxon>Hymenobacter</taxon>
    </lineage>
</organism>
<gene>
    <name evidence="2" type="ORF">D0T11_01690</name>
</gene>
<comment type="caution">
    <text evidence="2">The sequence shown here is derived from an EMBL/GenBank/DDBJ whole genome shotgun (WGS) entry which is preliminary data.</text>
</comment>
<reference evidence="2 3" key="1">
    <citation type="submission" date="2018-09" db="EMBL/GenBank/DDBJ databases">
        <authorList>
            <person name="Zeman M."/>
            <person name="Pardy F."/>
        </authorList>
    </citation>
    <scope>NUCLEOTIDE SEQUENCE [LARGE SCALE GENOMIC DNA]</scope>
    <source>
        <strain evidence="2 3">CCM 8852</strain>
    </source>
</reference>
<sequence>MLPAVLGAAVLGAAVLGAAVLAGCQDTSEVEPFTGPEYYPLAVGSYRIYDVADTAWANNKPTVSRFQFREQVDTELTPDATGQSVYRLIRSRRPTATDAWRVDSVFTVTVGERAVTEQFNNRRTVALVFPVREGRVWNINAFNSQDSVTASNRLYSRVGQPFSVQRNGKTYGYDNSLTTTNNLAVDVNACYTSIRRTTFAKDVGPVYRISRAFTHDPGGGKPCDNTAIYLGQSRSEVLIESGK</sequence>
<evidence type="ECO:0000313" key="3">
    <source>
        <dbReference type="Proteomes" id="UP000284250"/>
    </source>
</evidence>
<accession>A0A418R8V7</accession>